<comment type="caution">
    <text evidence="2">The sequence shown here is derived from an EMBL/GenBank/DDBJ whole genome shotgun (WGS) entry which is preliminary data.</text>
</comment>
<dbReference type="Proteomes" id="UP001597343">
    <property type="component" value="Unassembled WGS sequence"/>
</dbReference>
<gene>
    <name evidence="2" type="ORF">ACFSOY_06960</name>
</gene>
<evidence type="ECO:0008006" key="4">
    <source>
        <dbReference type="Google" id="ProtNLM"/>
    </source>
</evidence>
<feature type="chain" id="PRO_5045536929" description="Lipoprotein" evidence="1">
    <location>
        <begin position="28"/>
        <end position="175"/>
    </location>
</feature>
<proteinExistence type="predicted"/>
<organism evidence="2 3">
    <name type="scientific">Tumebacillus lipolyticus</name>
    <dbReference type="NCBI Taxonomy" id="1280370"/>
    <lineage>
        <taxon>Bacteria</taxon>
        <taxon>Bacillati</taxon>
        <taxon>Bacillota</taxon>
        <taxon>Bacilli</taxon>
        <taxon>Bacillales</taxon>
        <taxon>Alicyclobacillaceae</taxon>
        <taxon>Tumebacillus</taxon>
    </lineage>
</organism>
<evidence type="ECO:0000313" key="3">
    <source>
        <dbReference type="Proteomes" id="UP001597343"/>
    </source>
</evidence>
<reference evidence="3" key="1">
    <citation type="journal article" date="2019" name="Int. J. Syst. Evol. Microbiol.">
        <title>The Global Catalogue of Microorganisms (GCM) 10K type strain sequencing project: providing services to taxonomists for standard genome sequencing and annotation.</title>
        <authorList>
            <consortium name="The Broad Institute Genomics Platform"/>
            <consortium name="The Broad Institute Genome Sequencing Center for Infectious Disease"/>
            <person name="Wu L."/>
            <person name="Ma J."/>
        </authorList>
    </citation>
    <scope>NUCLEOTIDE SEQUENCE [LARGE SCALE GENOMIC DNA]</scope>
    <source>
        <strain evidence="3">CGMCC 1.13574</strain>
    </source>
</reference>
<protein>
    <recommendedName>
        <fullName evidence="4">Lipoprotein</fullName>
    </recommendedName>
</protein>
<accession>A0ABW4ZUM3</accession>
<dbReference type="RefSeq" id="WP_386045110.1">
    <property type="nucleotide sequence ID" value="NZ_JBHUIO010000005.1"/>
</dbReference>
<sequence>MKRSGWSLAAVGLIGMSVMLTACSDTADPMPITAPANQESKLWEAKFEKIVQGVTVKRKEAFETSFIELDERFQGVEYQFDLQVPYEVTDPETLSRIEVEVVFNEKLQEATGIRGARVPLQQQSAEDTHSKTFTVRVPTRYQANVDESELDMLIQNQDEVQIELYVDGKKVKDLV</sequence>
<keyword evidence="1" id="KW-0732">Signal</keyword>
<name>A0ABW4ZUM3_9BACL</name>
<keyword evidence="3" id="KW-1185">Reference proteome</keyword>
<feature type="signal peptide" evidence="1">
    <location>
        <begin position="1"/>
        <end position="27"/>
    </location>
</feature>
<dbReference type="PROSITE" id="PS51257">
    <property type="entry name" value="PROKAR_LIPOPROTEIN"/>
    <property type="match status" value="1"/>
</dbReference>
<evidence type="ECO:0000313" key="2">
    <source>
        <dbReference type="EMBL" id="MFD2169733.1"/>
    </source>
</evidence>
<dbReference type="EMBL" id="JBHUIO010000005">
    <property type="protein sequence ID" value="MFD2169733.1"/>
    <property type="molecule type" value="Genomic_DNA"/>
</dbReference>
<evidence type="ECO:0000256" key="1">
    <source>
        <dbReference type="SAM" id="SignalP"/>
    </source>
</evidence>